<dbReference type="Pfam" id="PF02518">
    <property type="entry name" value="HATPase_c"/>
    <property type="match status" value="1"/>
</dbReference>
<evidence type="ECO:0000256" key="1">
    <source>
        <dbReference type="SAM" id="MobiDB-lite"/>
    </source>
</evidence>
<organism evidence="3 4">
    <name type="scientific">Plasmodium vivax India VII</name>
    <dbReference type="NCBI Taxonomy" id="1077284"/>
    <lineage>
        <taxon>Eukaryota</taxon>
        <taxon>Sar</taxon>
        <taxon>Alveolata</taxon>
        <taxon>Apicomplexa</taxon>
        <taxon>Aconoidasida</taxon>
        <taxon>Haemosporida</taxon>
        <taxon>Plasmodiidae</taxon>
        <taxon>Plasmodium</taxon>
        <taxon>Plasmodium (Plasmodium)</taxon>
    </lineage>
</organism>
<feature type="compositionally biased region" description="Basic and acidic residues" evidence="1">
    <location>
        <begin position="531"/>
        <end position="542"/>
    </location>
</feature>
<dbReference type="EMBL" id="KQ234316">
    <property type="protein sequence ID" value="KMZ79621.1"/>
    <property type="molecule type" value="Genomic_DNA"/>
</dbReference>
<dbReference type="PANTHER" id="PTHR48444">
    <property type="entry name" value="DNA TOPOISOMERASE 6 SUBUNIT B"/>
    <property type="match status" value="1"/>
</dbReference>
<feature type="region of interest" description="Disordered" evidence="1">
    <location>
        <begin position="507"/>
        <end position="542"/>
    </location>
</feature>
<dbReference type="Proteomes" id="UP000053562">
    <property type="component" value="Unassembled WGS sequence"/>
</dbReference>
<dbReference type="PANTHER" id="PTHR48444:SF1">
    <property type="entry name" value="DNA TOPOISOMERASE 6 SUBUNIT B"/>
    <property type="match status" value="1"/>
</dbReference>
<dbReference type="OrthoDB" id="1562195at2759"/>
<dbReference type="InterPro" id="IPR003594">
    <property type="entry name" value="HATPase_dom"/>
</dbReference>
<dbReference type="Gene3D" id="3.30.565.10">
    <property type="entry name" value="Histidine kinase-like ATPase, C-terminal domain"/>
    <property type="match status" value="1"/>
</dbReference>
<feature type="compositionally biased region" description="Acidic residues" evidence="1">
    <location>
        <begin position="519"/>
        <end position="530"/>
    </location>
</feature>
<dbReference type="AlphaFoldDB" id="A0A0J9SA87"/>
<gene>
    <name evidence="3" type="ORF">PVIIG_00895</name>
</gene>
<evidence type="ECO:0000259" key="2">
    <source>
        <dbReference type="Pfam" id="PF02518"/>
    </source>
</evidence>
<accession>A0A0J9SA87</accession>
<name>A0A0J9SA87_PLAVI</name>
<dbReference type="InterPro" id="IPR036890">
    <property type="entry name" value="HATPase_C_sf"/>
</dbReference>
<evidence type="ECO:0000313" key="4">
    <source>
        <dbReference type="Proteomes" id="UP000053562"/>
    </source>
</evidence>
<evidence type="ECO:0000313" key="3">
    <source>
        <dbReference type="EMBL" id="KMZ79621.1"/>
    </source>
</evidence>
<feature type="domain" description="Histidine kinase/HSP90-like ATPase" evidence="2">
    <location>
        <begin position="27"/>
        <end position="111"/>
    </location>
</feature>
<sequence length="542" mass="61930">MDKLNESSNSTYSFFFKNLSVTGFCEENALFMTVKELFDNSIDALSSVKGKGKEVQILIREYKKELSLYEIVCRDNGEGAEIKDLEKFSEIFLTSKGERKTGGKFGIGLKTILLYSFKTAYGFLHLKVRVEENKIWDFMLLIDKDLSHTFVQNFKEYVDEEWKWSIEISVILKMNSTCSVYDRRISFYMKLILLWKKDITVKCSCDGVQEFTHTCGEEHHTDDEHELLDSFVANCTNVVFRKRNLNSHNFDTNMFVNVRKSGKVDVNGTGVHMGFLFLIRYVNSMPLWGNNAADCSITKSFKSFLKLYGPQFGMELFNVENLEETYPDELISLECFKDLKEISHTFRVKKSEKSTWDIILLGIDVRGSDISFASLSKTCINEGKSLSSLISKCALGLFNSVKVDFPEEFESLADYQLRQALDIYGVQLASSLSKIILKGRNEFKNKVFFLLNEKRKEINGGNLEKDSGGVATLGSSSEKELMEELYYHIREKVLSDEKGHEQANVTVREYSSGESNVSGDEDDEDDGDDEVNARDGDDMWRG</sequence>
<proteinExistence type="predicted"/>
<reference evidence="3 4" key="1">
    <citation type="submission" date="2011-08" db="EMBL/GenBank/DDBJ databases">
        <title>The Genome Sequence of Plasmodium vivax India VII.</title>
        <authorList>
            <consortium name="The Broad Institute Genome Sequencing Platform"/>
            <consortium name="The Broad Institute Genome Sequencing Center for Infectious Disease"/>
            <person name="Neafsey D."/>
            <person name="Carlton J."/>
            <person name="Barnwell J."/>
            <person name="Collins W."/>
            <person name="Escalante A."/>
            <person name="Mullikin J."/>
            <person name="Saul A."/>
            <person name="Guigo R."/>
            <person name="Camara F."/>
            <person name="Young S.K."/>
            <person name="Zeng Q."/>
            <person name="Gargeya S."/>
            <person name="Fitzgerald M."/>
            <person name="Haas B."/>
            <person name="Abouelleil A."/>
            <person name="Alvarado L."/>
            <person name="Arachchi H.M."/>
            <person name="Berlin A."/>
            <person name="Brown A."/>
            <person name="Chapman S.B."/>
            <person name="Chen Z."/>
            <person name="Dunbar C."/>
            <person name="Freedman E."/>
            <person name="Gearin G."/>
            <person name="Gellesch M."/>
            <person name="Goldberg J."/>
            <person name="Griggs A."/>
            <person name="Gujja S."/>
            <person name="Heiman D."/>
            <person name="Howarth C."/>
            <person name="Larson L."/>
            <person name="Lui A."/>
            <person name="MacDonald P.J.P."/>
            <person name="Montmayeur A."/>
            <person name="Murphy C."/>
            <person name="Neiman D."/>
            <person name="Pearson M."/>
            <person name="Priest M."/>
            <person name="Roberts A."/>
            <person name="Saif S."/>
            <person name="Shea T."/>
            <person name="Shenoy N."/>
            <person name="Sisk P."/>
            <person name="Stolte C."/>
            <person name="Sykes S."/>
            <person name="Wortman J."/>
            <person name="Nusbaum C."/>
            <person name="Birren B."/>
        </authorList>
    </citation>
    <scope>NUCLEOTIDE SEQUENCE [LARGE SCALE GENOMIC DNA]</scope>
    <source>
        <strain evidence="3 4">India VII</strain>
    </source>
</reference>
<protein>
    <recommendedName>
        <fullName evidence="2">Histidine kinase/HSP90-like ATPase domain-containing protein</fullName>
    </recommendedName>
</protein>
<dbReference type="SUPFAM" id="SSF55874">
    <property type="entry name" value="ATPase domain of HSP90 chaperone/DNA topoisomerase II/histidine kinase"/>
    <property type="match status" value="1"/>
</dbReference>